<dbReference type="PANTHER" id="PTHR15503:SF36">
    <property type="entry name" value="RETROTRANSPOSON GAG-LIKE PROTEIN 5"/>
    <property type="match status" value="1"/>
</dbReference>
<reference evidence="3" key="3">
    <citation type="submission" date="2025-09" db="UniProtKB">
        <authorList>
            <consortium name="Ensembl"/>
        </authorList>
    </citation>
    <scope>IDENTIFICATION</scope>
    <source>
        <strain evidence="3">Guanapo</strain>
    </source>
</reference>
<dbReference type="InterPro" id="IPR036875">
    <property type="entry name" value="Znf_CCHC_sf"/>
</dbReference>
<evidence type="ECO:0000313" key="4">
    <source>
        <dbReference type="Proteomes" id="UP000242638"/>
    </source>
</evidence>
<sequence length="360" mass="40094">MWVRKLNPIMTEHSGQITTSTDAIRRAISDQHALIQSHDAALREPSNRQAVTNRQLTELSDFLQNSAQQSSNRSSASPSAQPAAPDPPGHSGFSEIRPTTPERFLGEIKKIQGFILQCTIVFNHSPHLISPHDDAKISYLLSLLTGRALEWAEARFFTASNYGCTYPEFLAEFKQVFCQETEKTAASRELHGLKQGKRSVSDFAIDFRIKAAASGWNPVALKSAYFHGLSEQLKDELATLDEPQSLDDFIKLTIRLDNRIRARVKERFHQGSPPRLARTSARSANPQTSSPPPVPEPEPMQLGHTRLSPEERQRRMRARLCLYCGEPDHVIANCPVCLNPSWKPPCGASPLPTLMTGPNT</sequence>
<dbReference type="GeneTree" id="ENSGT00950000183173"/>
<dbReference type="Pfam" id="PF16297">
    <property type="entry name" value="DUF4939"/>
    <property type="match status" value="1"/>
</dbReference>
<evidence type="ECO:0000256" key="1">
    <source>
        <dbReference type="SAM" id="MobiDB-lite"/>
    </source>
</evidence>
<evidence type="ECO:0000313" key="3">
    <source>
        <dbReference type="Ensembl" id="ENSPREP00000007941.1"/>
    </source>
</evidence>
<reference evidence="4" key="1">
    <citation type="submission" date="2013-11" db="EMBL/GenBank/DDBJ databases">
        <title>The genomic landscape of the Guanapo guppy.</title>
        <authorList>
            <person name="Kuenstner A."/>
            <person name="Dreyer C."/>
        </authorList>
    </citation>
    <scope>NUCLEOTIDE SEQUENCE</scope>
    <source>
        <strain evidence="4">Guanapo</strain>
    </source>
</reference>
<dbReference type="GO" id="GO:0008270">
    <property type="term" value="F:zinc ion binding"/>
    <property type="evidence" value="ECO:0007669"/>
    <property type="project" value="InterPro"/>
</dbReference>
<dbReference type="STRING" id="8081.ENSPREP00000007941"/>
<dbReference type="OMA" id="HYLANSA"/>
<name>A0A3P9NEE1_POERE</name>
<reference evidence="3" key="2">
    <citation type="submission" date="2025-08" db="UniProtKB">
        <authorList>
            <consortium name="Ensembl"/>
        </authorList>
    </citation>
    <scope>IDENTIFICATION</scope>
    <source>
        <strain evidence="3">Guanapo</strain>
    </source>
</reference>
<proteinExistence type="predicted"/>
<organism evidence="3 4">
    <name type="scientific">Poecilia reticulata</name>
    <name type="common">Guppy</name>
    <name type="synonym">Acanthophacelus reticulatus</name>
    <dbReference type="NCBI Taxonomy" id="8081"/>
    <lineage>
        <taxon>Eukaryota</taxon>
        <taxon>Metazoa</taxon>
        <taxon>Chordata</taxon>
        <taxon>Craniata</taxon>
        <taxon>Vertebrata</taxon>
        <taxon>Euteleostomi</taxon>
        <taxon>Actinopterygii</taxon>
        <taxon>Neopterygii</taxon>
        <taxon>Teleostei</taxon>
        <taxon>Neoteleostei</taxon>
        <taxon>Acanthomorphata</taxon>
        <taxon>Ovalentaria</taxon>
        <taxon>Atherinomorphae</taxon>
        <taxon>Cyprinodontiformes</taxon>
        <taxon>Poeciliidae</taxon>
        <taxon>Poeciliinae</taxon>
        <taxon>Poecilia</taxon>
    </lineage>
</organism>
<feature type="compositionally biased region" description="Pro residues" evidence="1">
    <location>
        <begin position="289"/>
        <end position="298"/>
    </location>
</feature>
<feature type="compositionally biased region" description="Low complexity" evidence="1">
    <location>
        <begin position="65"/>
        <end position="83"/>
    </location>
</feature>
<evidence type="ECO:0000259" key="2">
    <source>
        <dbReference type="Pfam" id="PF16297"/>
    </source>
</evidence>
<dbReference type="Ensembl" id="ENSPRET00000008034.1">
    <property type="protein sequence ID" value="ENSPREP00000007941.1"/>
    <property type="gene ID" value="ENSPREG00000005445.1"/>
</dbReference>
<protein>
    <recommendedName>
        <fullName evidence="2">DUF4939 domain-containing protein</fullName>
    </recommendedName>
</protein>
<dbReference type="AlphaFoldDB" id="A0A3P9NEE1"/>
<feature type="region of interest" description="Disordered" evidence="1">
    <location>
        <begin position="265"/>
        <end position="311"/>
    </location>
</feature>
<accession>A0A3P9NEE1</accession>
<dbReference type="PANTHER" id="PTHR15503">
    <property type="entry name" value="LDOC1 RELATED"/>
    <property type="match status" value="1"/>
</dbReference>
<feature type="domain" description="DUF4939" evidence="2">
    <location>
        <begin position="100"/>
        <end position="183"/>
    </location>
</feature>
<dbReference type="GO" id="GO:0003676">
    <property type="term" value="F:nucleic acid binding"/>
    <property type="evidence" value="ECO:0007669"/>
    <property type="project" value="InterPro"/>
</dbReference>
<dbReference type="Proteomes" id="UP000242638">
    <property type="component" value="Unassembled WGS sequence"/>
</dbReference>
<keyword evidence="4" id="KW-1185">Reference proteome</keyword>
<dbReference type="InterPro" id="IPR032567">
    <property type="entry name" value="RTL1-rel"/>
</dbReference>
<dbReference type="InterPro" id="IPR032549">
    <property type="entry name" value="DUF4939"/>
</dbReference>
<feature type="region of interest" description="Disordered" evidence="1">
    <location>
        <begin position="65"/>
        <end position="98"/>
    </location>
</feature>
<dbReference type="SUPFAM" id="SSF57756">
    <property type="entry name" value="Retrovirus zinc finger-like domains"/>
    <property type="match status" value="1"/>
</dbReference>